<dbReference type="EMBL" id="JXTH01000107">
    <property type="protein sequence ID" value="KIQ93082.1"/>
    <property type="molecule type" value="Genomic_DNA"/>
</dbReference>
<comment type="caution">
    <text evidence="1">The sequence shown here is derived from an EMBL/GenBank/DDBJ whole genome shotgun (WGS) entry which is preliminary data.</text>
</comment>
<dbReference type="NCBIfam" id="TIGR03696">
    <property type="entry name" value="Rhs_assc_core"/>
    <property type="match status" value="1"/>
</dbReference>
<dbReference type="InterPro" id="IPR022385">
    <property type="entry name" value="Rhs_assc_core"/>
</dbReference>
<dbReference type="PANTHER" id="PTHR32305:SF17">
    <property type="entry name" value="TRNA NUCLEASE WAPA"/>
    <property type="match status" value="1"/>
</dbReference>
<dbReference type="AlphaFoldDB" id="A0A0D0RMX8"/>
<name>A0A0D0RMX8_9BACL</name>
<dbReference type="PANTHER" id="PTHR32305">
    <property type="match status" value="1"/>
</dbReference>
<gene>
    <name evidence="1" type="ORF">LH47_02863</name>
</gene>
<keyword evidence="2" id="KW-1185">Reference proteome</keyword>
<organism evidence="1 2">
    <name type="scientific">Anoxybacillus thermarum</name>
    <dbReference type="NCBI Taxonomy" id="404937"/>
    <lineage>
        <taxon>Bacteria</taxon>
        <taxon>Bacillati</taxon>
        <taxon>Bacillota</taxon>
        <taxon>Bacilli</taxon>
        <taxon>Bacillales</taxon>
        <taxon>Anoxybacillaceae</taxon>
        <taxon>Anoxybacillus</taxon>
    </lineage>
</organism>
<accession>A0A0D0RMX8</accession>
<evidence type="ECO:0000313" key="1">
    <source>
        <dbReference type="EMBL" id="KIQ93082.1"/>
    </source>
</evidence>
<proteinExistence type="predicted"/>
<sequence>MGHPVYYLIARYYHPAHGVFLSLDPDPGDADDILTQNGYTYANNNPVMLVDPDGHFVWMAINAGFAAYDGYKAYKSGKGWKGVTVAAAFGFVGGGRLKAARAAGFAAEKYLARRLGLNQPIFKEYLVLEKQQDELIL</sequence>
<protein>
    <submittedName>
        <fullName evidence="1">tRNA nuclease WapA</fullName>
    </submittedName>
</protein>
<dbReference type="Gene3D" id="2.180.10.10">
    <property type="entry name" value="RHS repeat-associated core"/>
    <property type="match status" value="1"/>
</dbReference>
<reference evidence="1 2" key="1">
    <citation type="submission" date="2015-01" db="EMBL/GenBank/DDBJ databases">
        <title>Draft genome of Anoxybacillus thermarum strain AF/04.</title>
        <authorList>
            <person name="Poli A."/>
            <person name="Nicolaus B."/>
            <person name="Chan K.-G."/>
            <person name="Kahar U.M."/>
            <person name="Yaakob A.S."/>
            <person name="Chan C.S."/>
            <person name="Goh K.M."/>
        </authorList>
    </citation>
    <scope>NUCLEOTIDE SEQUENCE [LARGE SCALE GENOMIC DNA]</scope>
    <source>
        <strain evidence="1 2">AF/04</strain>
    </source>
</reference>
<dbReference type="Proteomes" id="UP000032102">
    <property type="component" value="Unassembled WGS sequence"/>
</dbReference>
<dbReference type="InterPro" id="IPR050708">
    <property type="entry name" value="T6SS_VgrG/RHS"/>
</dbReference>
<dbReference type="PATRIC" id="fig|404937.3.peg.3164"/>
<evidence type="ECO:0000313" key="2">
    <source>
        <dbReference type="Proteomes" id="UP000032102"/>
    </source>
</evidence>